<gene>
    <name evidence="2" type="ORF">HanXRQr2_Chr09g0413851</name>
</gene>
<dbReference type="EC" id="2.7.7.49" evidence="2"/>
<dbReference type="Gramene" id="mRNA:HanXRQr2_Chr09g0413851">
    <property type="protein sequence ID" value="CDS:HanXRQr2_Chr09g0413851.1"/>
    <property type="gene ID" value="HanXRQr2_Chr09g0413851"/>
</dbReference>
<dbReference type="SUPFAM" id="SSF56672">
    <property type="entry name" value="DNA/RNA polymerases"/>
    <property type="match status" value="1"/>
</dbReference>
<evidence type="ECO:0000313" key="3">
    <source>
        <dbReference type="Proteomes" id="UP000215914"/>
    </source>
</evidence>
<organism evidence="2 3">
    <name type="scientific">Helianthus annuus</name>
    <name type="common">Common sunflower</name>
    <dbReference type="NCBI Taxonomy" id="4232"/>
    <lineage>
        <taxon>Eukaryota</taxon>
        <taxon>Viridiplantae</taxon>
        <taxon>Streptophyta</taxon>
        <taxon>Embryophyta</taxon>
        <taxon>Tracheophyta</taxon>
        <taxon>Spermatophyta</taxon>
        <taxon>Magnoliopsida</taxon>
        <taxon>eudicotyledons</taxon>
        <taxon>Gunneridae</taxon>
        <taxon>Pentapetalae</taxon>
        <taxon>asterids</taxon>
        <taxon>campanulids</taxon>
        <taxon>Asterales</taxon>
        <taxon>Asteraceae</taxon>
        <taxon>Asteroideae</taxon>
        <taxon>Heliantheae alliance</taxon>
        <taxon>Heliantheae</taxon>
        <taxon>Helianthus</taxon>
    </lineage>
</organism>
<keyword evidence="2" id="KW-0695">RNA-directed DNA polymerase</keyword>
<dbReference type="AlphaFoldDB" id="A0A9K3NB71"/>
<dbReference type="EMBL" id="MNCJ02000324">
    <property type="protein sequence ID" value="KAF5793118.1"/>
    <property type="molecule type" value="Genomic_DNA"/>
</dbReference>
<protein>
    <submittedName>
        <fullName evidence="2">RNA-directed DNA polymerase</fullName>
        <ecNumber evidence="2">2.7.7.49</ecNumber>
    </submittedName>
</protein>
<keyword evidence="3" id="KW-1185">Reference proteome</keyword>
<dbReference type="InterPro" id="IPR026960">
    <property type="entry name" value="RVT-Znf"/>
</dbReference>
<name>A0A9K3NB71_HELAN</name>
<evidence type="ECO:0000259" key="1">
    <source>
        <dbReference type="PROSITE" id="PS50878"/>
    </source>
</evidence>
<dbReference type="Pfam" id="PF00078">
    <property type="entry name" value="RVT_1"/>
    <property type="match status" value="1"/>
</dbReference>
<accession>A0A9K3NB71</accession>
<evidence type="ECO:0000313" key="2">
    <source>
        <dbReference type="EMBL" id="KAF5793118.1"/>
    </source>
</evidence>
<dbReference type="PROSITE" id="PS50878">
    <property type="entry name" value="RT_POL"/>
    <property type="match status" value="1"/>
</dbReference>
<dbReference type="Proteomes" id="UP000215914">
    <property type="component" value="Unassembled WGS sequence"/>
</dbReference>
<keyword evidence="2" id="KW-0548">Nucleotidyltransferase</keyword>
<dbReference type="PANTHER" id="PTHR33116">
    <property type="entry name" value="REVERSE TRANSCRIPTASE ZINC-BINDING DOMAIN-CONTAINING PROTEIN-RELATED-RELATED"/>
    <property type="match status" value="1"/>
</dbReference>
<sequence>MLVKRFTKEEIKEAVWNCGNEKAPGPDGFSFKFLKHFWILFETDFYAILDYFYVHGKINRGCNSSFITLIPKISDPQFINKFRPISLIGCISKVISKILATRLKGVIGSVVSDVQTAYIEGRSILEGPLIVNEIVSWAKKTKRQAMLFKVDFEKAFDSLNWGFLESVLSQMGFPALWRKWVTGILSSARTSILVNGSPTLEFDIQKGVRQGDPLSPLLFIIAMEALHVATVSALESGIYKGLKVANTGPTISHLLYADDALFVGEWTEENFHNLARMLRCFHLSSGLKVNFSKSQLYGVGVNDVDITRMATILDCKRGSFPFTYLGLPVGANMGLIKNWQPIVERFENKLSIWKARTLSFGGRVTLIKAVLGNLPTYFFSLFNAPVEVLKRLEKIRRKFLWGGCLENNKVSWVPWFKVIAPVEQGGLGIGSLTATNKALMVKWCVRFKNESSHFWVRVIKAIHEGIRGKSPIPLKGSIGGVWKNIVNMGRKSSHQHIDVQNKLTLKLGCGNNVYFWLDKWLGNFTLRARYPNLFMRESNKHCSVKQRYTITNEKVEWLWGSTNDLTEAGVMEEWNDCLRLLEGQNVGSKSDKWWWLSGDSAEPFQVSDLRNELDKIQLIPETKVLKWLTWLPKKVNCFMWRVVLNRIPTREALARRNITLPSVSCVLCNMVEESADHLLVTCQYAQQVWVAISLWIKIPLPRYLLSVVELLEFAQQQQQLSVNKKKAVYTIFATACWLLWRTRNDQIFNNKPKQVQKLVGEIKALSFLWINSRSKKLKIDWKTWCEFKVAW</sequence>
<keyword evidence="2" id="KW-0808">Transferase</keyword>
<dbReference type="CDD" id="cd01650">
    <property type="entry name" value="RT_nLTR_like"/>
    <property type="match status" value="1"/>
</dbReference>
<reference evidence="2" key="2">
    <citation type="submission" date="2020-06" db="EMBL/GenBank/DDBJ databases">
        <title>Helianthus annuus Genome sequencing and assembly Release 2.</title>
        <authorList>
            <person name="Gouzy J."/>
            <person name="Langlade N."/>
            <person name="Munos S."/>
        </authorList>
    </citation>
    <scope>NUCLEOTIDE SEQUENCE</scope>
    <source>
        <tissue evidence="2">Leaves</tissue>
    </source>
</reference>
<dbReference type="Pfam" id="PF13966">
    <property type="entry name" value="zf-RVT"/>
    <property type="match status" value="1"/>
</dbReference>
<dbReference type="GO" id="GO:0003964">
    <property type="term" value="F:RNA-directed DNA polymerase activity"/>
    <property type="evidence" value="ECO:0007669"/>
    <property type="project" value="UniProtKB-KW"/>
</dbReference>
<dbReference type="PANTHER" id="PTHR33116:SF79">
    <property type="entry name" value="REVERSE TRANSCRIPTASE DOMAIN, ZINC FINGER, CCHC-TYPE-RELATED"/>
    <property type="match status" value="1"/>
</dbReference>
<dbReference type="InterPro" id="IPR000477">
    <property type="entry name" value="RT_dom"/>
</dbReference>
<comment type="caution">
    <text evidence="2">The sequence shown here is derived from an EMBL/GenBank/DDBJ whole genome shotgun (WGS) entry which is preliminary data.</text>
</comment>
<feature type="domain" description="Reverse transcriptase" evidence="1">
    <location>
        <begin position="51"/>
        <end position="329"/>
    </location>
</feature>
<dbReference type="InterPro" id="IPR043502">
    <property type="entry name" value="DNA/RNA_pol_sf"/>
</dbReference>
<reference evidence="2" key="1">
    <citation type="journal article" date="2017" name="Nature">
        <title>The sunflower genome provides insights into oil metabolism, flowering and Asterid evolution.</title>
        <authorList>
            <person name="Badouin H."/>
            <person name="Gouzy J."/>
            <person name="Grassa C.J."/>
            <person name="Murat F."/>
            <person name="Staton S.E."/>
            <person name="Cottret L."/>
            <person name="Lelandais-Briere C."/>
            <person name="Owens G.L."/>
            <person name="Carrere S."/>
            <person name="Mayjonade B."/>
            <person name="Legrand L."/>
            <person name="Gill N."/>
            <person name="Kane N.C."/>
            <person name="Bowers J.E."/>
            <person name="Hubner S."/>
            <person name="Bellec A."/>
            <person name="Berard A."/>
            <person name="Berges H."/>
            <person name="Blanchet N."/>
            <person name="Boniface M.C."/>
            <person name="Brunel D."/>
            <person name="Catrice O."/>
            <person name="Chaidir N."/>
            <person name="Claudel C."/>
            <person name="Donnadieu C."/>
            <person name="Faraut T."/>
            <person name="Fievet G."/>
            <person name="Helmstetter N."/>
            <person name="King M."/>
            <person name="Knapp S.J."/>
            <person name="Lai Z."/>
            <person name="Le Paslier M.C."/>
            <person name="Lippi Y."/>
            <person name="Lorenzon L."/>
            <person name="Mandel J.R."/>
            <person name="Marage G."/>
            <person name="Marchand G."/>
            <person name="Marquand E."/>
            <person name="Bret-Mestries E."/>
            <person name="Morien E."/>
            <person name="Nambeesan S."/>
            <person name="Nguyen T."/>
            <person name="Pegot-Espagnet P."/>
            <person name="Pouilly N."/>
            <person name="Raftis F."/>
            <person name="Sallet E."/>
            <person name="Schiex T."/>
            <person name="Thomas J."/>
            <person name="Vandecasteele C."/>
            <person name="Vares D."/>
            <person name="Vear F."/>
            <person name="Vautrin S."/>
            <person name="Crespi M."/>
            <person name="Mangin B."/>
            <person name="Burke J.M."/>
            <person name="Salse J."/>
            <person name="Munos S."/>
            <person name="Vincourt P."/>
            <person name="Rieseberg L.H."/>
            <person name="Langlade N.B."/>
        </authorList>
    </citation>
    <scope>NUCLEOTIDE SEQUENCE</scope>
    <source>
        <tissue evidence="2">Leaves</tissue>
    </source>
</reference>
<proteinExistence type="predicted"/>